<evidence type="ECO:0000313" key="3">
    <source>
        <dbReference type="Proteomes" id="UP000053923"/>
    </source>
</evidence>
<dbReference type="InterPro" id="IPR041013">
    <property type="entry name" value="AOC-like"/>
</dbReference>
<dbReference type="AlphaFoldDB" id="A0A101JBC1"/>
<gene>
    <name evidence="2" type="ORF">ADL12_39135</name>
</gene>
<comment type="caution">
    <text evidence="2">The sequence shown here is derived from an EMBL/GenBank/DDBJ whole genome shotgun (WGS) entry which is preliminary data.</text>
</comment>
<protein>
    <recommendedName>
        <fullName evidence="1">Allene oxide cyclase barrel-like domain-containing protein</fullName>
    </recommendedName>
</protein>
<sequence length="134" mass="14807">MADEIVLRVPKEIVVKVVDDVEVSDPEVGQTGTFDDELYDETGALIGTSHGSFRIEYVRPGDGGLLTYYTEDITLHDGTIHAEGWADFNDVRTSEWVYYPATGTGGRYAGLTGFRKWRMTGVRASAEARILLSD</sequence>
<evidence type="ECO:0000259" key="1">
    <source>
        <dbReference type="Pfam" id="PF18678"/>
    </source>
</evidence>
<name>A0A101JBC1_9ACTN</name>
<dbReference type="Proteomes" id="UP000053923">
    <property type="component" value="Unassembled WGS sequence"/>
</dbReference>
<dbReference type="Pfam" id="PF18678">
    <property type="entry name" value="AOC_like"/>
    <property type="match status" value="1"/>
</dbReference>
<keyword evidence="3" id="KW-1185">Reference proteome</keyword>
<dbReference type="GO" id="GO:0017000">
    <property type="term" value="P:antibiotic biosynthetic process"/>
    <property type="evidence" value="ECO:0007669"/>
    <property type="project" value="InterPro"/>
</dbReference>
<proteinExistence type="predicted"/>
<organism evidence="2 3">
    <name type="scientific">Streptomyces regalis</name>
    <dbReference type="NCBI Taxonomy" id="68262"/>
    <lineage>
        <taxon>Bacteria</taxon>
        <taxon>Bacillati</taxon>
        <taxon>Actinomycetota</taxon>
        <taxon>Actinomycetes</taxon>
        <taxon>Kitasatosporales</taxon>
        <taxon>Streptomycetaceae</taxon>
        <taxon>Streptomyces</taxon>
    </lineage>
</organism>
<reference evidence="3" key="1">
    <citation type="submission" date="2015-10" db="EMBL/GenBank/DDBJ databases">
        <authorList>
            <person name="Ju K.-S."/>
            <person name="Doroghazi J.R."/>
            <person name="Metcalf W.W."/>
        </authorList>
    </citation>
    <scope>NUCLEOTIDE SEQUENCE [LARGE SCALE GENOMIC DNA]</scope>
    <source>
        <strain evidence="3">NRRL 3151</strain>
    </source>
</reference>
<dbReference type="GO" id="GO:0016853">
    <property type="term" value="F:isomerase activity"/>
    <property type="evidence" value="ECO:0007669"/>
    <property type="project" value="InterPro"/>
</dbReference>
<dbReference type="EMBL" id="LLZG01000385">
    <property type="protein sequence ID" value="KUL23658.1"/>
    <property type="molecule type" value="Genomic_DNA"/>
</dbReference>
<evidence type="ECO:0000313" key="2">
    <source>
        <dbReference type="EMBL" id="KUL23658.1"/>
    </source>
</evidence>
<feature type="domain" description="Allene oxide cyclase barrel-like" evidence="1">
    <location>
        <begin position="19"/>
        <end position="132"/>
    </location>
</feature>
<accession>A0A101JBC1</accession>
<dbReference type="OrthoDB" id="3530112at2"/>
<dbReference type="RefSeq" id="WP_062712130.1">
    <property type="nucleotide sequence ID" value="NZ_LLZG01000385.1"/>
</dbReference>